<feature type="coiled-coil region" evidence="1">
    <location>
        <begin position="86"/>
        <end position="141"/>
    </location>
</feature>
<comment type="caution">
    <text evidence="3">The sequence shown here is derived from an EMBL/GenBank/DDBJ whole genome shotgun (WGS) entry which is preliminary data.</text>
</comment>
<dbReference type="RefSeq" id="WP_283345451.1">
    <property type="nucleotide sequence ID" value="NZ_JASHIF010000014.1"/>
</dbReference>
<protein>
    <recommendedName>
        <fullName evidence="5">Outer membrane protein beta-barrel domain-containing protein</fullName>
    </recommendedName>
</protein>
<keyword evidence="4" id="KW-1185">Reference proteome</keyword>
<name>A0ABT6YBQ2_9BACT</name>
<evidence type="ECO:0000256" key="1">
    <source>
        <dbReference type="SAM" id="Coils"/>
    </source>
</evidence>
<evidence type="ECO:0000313" key="4">
    <source>
        <dbReference type="Proteomes" id="UP001236507"/>
    </source>
</evidence>
<evidence type="ECO:0000313" key="3">
    <source>
        <dbReference type="EMBL" id="MDI9860874.1"/>
    </source>
</evidence>
<gene>
    <name evidence="3" type="ORF">QM524_16780</name>
</gene>
<keyword evidence="2" id="KW-1133">Transmembrane helix</keyword>
<evidence type="ECO:0000256" key="2">
    <source>
        <dbReference type="SAM" id="Phobius"/>
    </source>
</evidence>
<organism evidence="3 4">
    <name type="scientific">Flectobacillus roseus</name>
    <dbReference type="NCBI Taxonomy" id="502259"/>
    <lineage>
        <taxon>Bacteria</taxon>
        <taxon>Pseudomonadati</taxon>
        <taxon>Bacteroidota</taxon>
        <taxon>Cytophagia</taxon>
        <taxon>Cytophagales</taxon>
        <taxon>Flectobacillaceae</taxon>
        <taxon>Flectobacillus</taxon>
    </lineage>
</organism>
<accession>A0ABT6YBQ2</accession>
<feature type="transmembrane region" description="Helical" evidence="2">
    <location>
        <begin position="49"/>
        <end position="71"/>
    </location>
</feature>
<dbReference type="EMBL" id="JASHIF010000014">
    <property type="protein sequence ID" value="MDI9860874.1"/>
    <property type="molecule type" value="Genomic_DNA"/>
</dbReference>
<keyword evidence="2" id="KW-0472">Membrane</keyword>
<reference evidence="3 4" key="1">
    <citation type="submission" date="2023-05" db="EMBL/GenBank/DDBJ databases">
        <title>Novel species of genus Flectobacillus isolated from stream in China.</title>
        <authorList>
            <person name="Lu H."/>
        </authorList>
    </citation>
    <scope>NUCLEOTIDE SEQUENCE [LARGE SCALE GENOMIC DNA]</scope>
    <source>
        <strain evidence="3 4">KCTC 42575</strain>
    </source>
</reference>
<dbReference type="Proteomes" id="UP001236507">
    <property type="component" value="Unassembled WGS sequence"/>
</dbReference>
<sequence length="432" mass="49193">MKTDQFDDSIKKKLDGIQPTFREEDWDKFQAFAQAHQVPYWKVLVSKQAMYIAASITIVSLLFTTLTQYYAKKDLQQQLISVTETKDSLLVEKEMLAQQIEQQEQKNAELALALGASQNQEKHLKASVQRLNAEKHQATEADFSSGDWQVAHQGTLHKGQTAIGNTERDSQGNLIINKADESEESIVKNLAIPDWRRLKSKTWKLDSADTKAQISKTDFSYYEPEDTTQGPQRMRFSLADAYVRAGVGGVVSSAQLGVGAHVELFLDKRLSITAGIQYSQLAVQRYPNDDHFKMRNDFDFRVKFAPKIPFGAPIKNIEEQSTLVQVPIRIGYYLPLKSDFYVLGKVGTDLDISGTRRVDFDFRDKNIEQTINNVNSSIETKLFNNYLVSLGIEKRFNNFSVQLTPTYTFEQKSVNYRKEYGLGGELKLNYTF</sequence>
<keyword evidence="1" id="KW-0175">Coiled coil</keyword>
<keyword evidence="2" id="KW-0812">Transmembrane</keyword>
<evidence type="ECO:0008006" key="5">
    <source>
        <dbReference type="Google" id="ProtNLM"/>
    </source>
</evidence>
<proteinExistence type="predicted"/>